<dbReference type="InterPro" id="IPR052701">
    <property type="entry name" value="GAG_Ulvan_Degrading_Sulfatases"/>
</dbReference>
<name>X0UDF7_9ZZZZ</name>
<organism evidence="3">
    <name type="scientific">marine sediment metagenome</name>
    <dbReference type="NCBI Taxonomy" id="412755"/>
    <lineage>
        <taxon>unclassified sequences</taxon>
        <taxon>metagenomes</taxon>
        <taxon>ecological metagenomes</taxon>
    </lineage>
</organism>
<feature type="transmembrane region" description="Helical" evidence="1">
    <location>
        <begin position="67"/>
        <end position="90"/>
    </location>
</feature>
<dbReference type="EMBL" id="BARS01017393">
    <property type="protein sequence ID" value="GAF97351.1"/>
    <property type="molecule type" value="Genomic_DNA"/>
</dbReference>
<protein>
    <recommendedName>
        <fullName evidence="2">Sulfatase N-terminal domain-containing protein</fullName>
    </recommendedName>
</protein>
<sequence>ALPSAVQLALFLAVLLMVGALLHPVCPSLSTGPVAKALAVFLICAFASVGTYFAVQALTGMPGPRRAAIALTMAAPLVLAEVLVSAWLQTIHIGPLLGLQSVLLWLGCTLAAVLTVYLFLQLSETRWTTLPVVSLLILAVAGSAMGFTSPPSAEAPSAHGKGRQHALAHVILITVDTLRADCLSCYDPAGPSTPHMDQLAGDAVLFERAYSSAPWTLPAVASVMTGLPASVHQAVGRESQLPDAMLTLAELMKDAGYYTAAMGSNAVFGPHANLTQGSS</sequence>
<dbReference type="InterPro" id="IPR000917">
    <property type="entry name" value="Sulfatase_N"/>
</dbReference>
<dbReference type="AlphaFoldDB" id="X0UDF7"/>
<dbReference type="InterPro" id="IPR017850">
    <property type="entry name" value="Alkaline_phosphatase_core_sf"/>
</dbReference>
<accession>X0UDF7</accession>
<feature type="domain" description="Sulfatase N-terminal" evidence="2">
    <location>
        <begin position="169"/>
        <end position="264"/>
    </location>
</feature>
<reference evidence="3" key="1">
    <citation type="journal article" date="2014" name="Front. Microbiol.">
        <title>High frequency of phylogenetically diverse reductive dehalogenase-homologous genes in deep subseafloor sedimentary metagenomes.</title>
        <authorList>
            <person name="Kawai M."/>
            <person name="Futagami T."/>
            <person name="Toyoda A."/>
            <person name="Takaki Y."/>
            <person name="Nishi S."/>
            <person name="Hori S."/>
            <person name="Arai W."/>
            <person name="Tsubouchi T."/>
            <person name="Morono Y."/>
            <person name="Uchiyama I."/>
            <person name="Ito T."/>
            <person name="Fujiyama A."/>
            <person name="Inagaki F."/>
            <person name="Takami H."/>
        </authorList>
    </citation>
    <scope>NUCLEOTIDE SEQUENCE</scope>
    <source>
        <strain evidence="3">Expedition CK06-06</strain>
    </source>
</reference>
<keyword evidence="1" id="KW-0812">Transmembrane</keyword>
<feature type="non-terminal residue" evidence="3">
    <location>
        <position position="1"/>
    </location>
</feature>
<keyword evidence="1" id="KW-0472">Membrane</keyword>
<keyword evidence="1" id="KW-1133">Transmembrane helix</keyword>
<dbReference type="Gene3D" id="3.40.720.10">
    <property type="entry name" value="Alkaline Phosphatase, subunit A"/>
    <property type="match status" value="1"/>
</dbReference>
<feature type="transmembrane region" description="Helical" evidence="1">
    <location>
        <begin position="127"/>
        <end position="147"/>
    </location>
</feature>
<proteinExistence type="predicted"/>
<dbReference type="SUPFAM" id="SSF53649">
    <property type="entry name" value="Alkaline phosphatase-like"/>
    <property type="match status" value="1"/>
</dbReference>
<evidence type="ECO:0000313" key="3">
    <source>
        <dbReference type="EMBL" id="GAF97351.1"/>
    </source>
</evidence>
<feature type="transmembrane region" description="Helical" evidence="1">
    <location>
        <begin position="34"/>
        <end position="55"/>
    </location>
</feature>
<comment type="caution">
    <text evidence="3">The sequence shown here is derived from an EMBL/GenBank/DDBJ whole genome shotgun (WGS) entry which is preliminary data.</text>
</comment>
<evidence type="ECO:0000256" key="1">
    <source>
        <dbReference type="SAM" id="Phobius"/>
    </source>
</evidence>
<gene>
    <name evidence="3" type="ORF">S01H1_28455</name>
</gene>
<dbReference type="Pfam" id="PF00884">
    <property type="entry name" value="Sulfatase"/>
    <property type="match status" value="1"/>
</dbReference>
<dbReference type="PANTHER" id="PTHR43751">
    <property type="entry name" value="SULFATASE"/>
    <property type="match status" value="1"/>
</dbReference>
<feature type="non-terminal residue" evidence="3">
    <location>
        <position position="279"/>
    </location>
</feature>
<feature type="transmembrane region" description="Helical" evidence="1">
    <location>
        <begin position="102"/>
        <end position="120"/>
    </location>
</feature>
<dbReference type="PANTHER" id="PTHR43751:SF3">
    <property type="entry name" value="SULFATASE N-TERMINAL DOMAIN-CONTAINING PROTEIN"/>
    <property type="match status" value="1"/>
</dbReference>
<evidence type="ECO:0000259" key="2">
    <source>
        <dbReference type="Pfam" id="PF00884"/>
    </source>
</evidence>